<feature type="domain" description="CHASE" evidence="6">
    <location>
        <begin position="75"/>
        <end position="298"/>
    </location>
</feature>
<dbReference type="Gene3D" id="3.30.450.350">
    <property type="entry name" value="CHASE domain"/>
    <property type="match status" value="1"/>
</dbReference>
<dbReference type="GO" id="GO:0003824">
    <property type="term" value="F:catalytic activity"/>
    <property type="evidence" value="ECO:0007669"/>
    <property type="project" value="UniProtKB-ARBA"/>
</dbReference>
<name>A0A1F5MJN7_9BACT</name>
<comment type="caution">
    <text evidence="7">The sequence shown here is derived from an EMBL/GenBank/DDBJ whole genome shotgun (WGS) entry which is preliminary data.</text>
</comment>
<dbReference type="InterPro" id="IPR006189">
    <property type="entry name" value="CHASE_dom"/>
</dbReference>
<dbReference type="GO" id="GO:0016020">
    <property type="term" value="C:membrane"/>
    <property type="evidence" value="ECO:0007669"/>
    <property type="project" value="UniProtKB-SubCell"/>
</dbReference>
<gene>
    <name evidence="7" type="ORF">A3B49_02155</name>
</gene>
<comment type="subcellular location">
    <subcellularLocation>
        <location evidence="1">Membrane</location>
    </subcellularLocation>
</comment>
<organism evidence="7 8">
    <name type="scientific">Candidatus Daviesbacteria bacterium RIFCSPLOWO2_01_FULL_40_24</name>
    <dbReference type="NCBI Taxonomy" id="1797787"/>
    <lineage>
        <taxon>Bacteria</taxon>
        <taxon>Candidatus Daviesiibacteriota</taxon>
    </lineage>
</organism>
<evidence type="ECO:0000259" key="6">
    <source>
        <dbReference type="PROSITE" id="PS50839"/>
    </source>
</evidence>
<dbReference type="Proteomes" id="UP000178017">
    <property type="component" value="Unassembled WGS sequence"/>
</dbReference>
<feature type="transmembrane region" description="Helical" evidence="5">
    <location>
        <begin position="313"/>
        <end position="334"/>
    </location>
</feature>
<keyword evidence="2 5" id="KW-0812">Transmembrane</keyword>
<dbReference type="GO" id="GO:0007165">
    <property type="term" value="P:signal transduction"/>
    <property type="evidence" value="ECO:0007669"/>
    <property type="project" value="UniProtKB-ARBA"/>
</dbReference>
<evidence type="ECO:0000256" key="1">
    <source>
        <dbReference type="ARBA" id="ARBA00004370"/>
    </source>
</evidence>
<evidence type="ECO:0000313" key="8">
    <source>
        <dbReference type="Proteomes" id="UP000178017"/>
    </source>
</evidence>
<dbReference type="SMART" id="SM01079">
    <property type="entry name" value="CHASE"/>
    <property type="match status" value="1"/>
</dbReference>
<dbReference type="AlphaFoldDB" id="A0A1F5MJN7"/>
<dbReference type="InterPro" id="IPR042240">
    <property type="entry name" value="CHASE_sf"/>
</dbReference>
<accession>A0A1F5MJN7</accession>
<dbReference type="Pfam" id="PF03924">
    <property type="entry name" value="CHASE"/>
    <property type="match status" value="1"/>
</dbReference>
<evidence type="ECO:0000256" key="3">
    <source>
        <dbReference type="ARBA" id="ARBA00022989"/>
    </source>
</evidence>
<dbReference type="EMBL" id="MFDO01000016">
    <property type="protein sequence ID" value="OGE65594.1"/>
    <property type="molecule type" value="Genomic_DNA"/>
</dbReference>
<evidence type="ECO:0000256" key="4">
    <source>
        <dbReference type="ARBA" id="ARBA00023136"/>
    </source>
</evidence>
<protein>
    <recommendedName>
        <fullName evidence="6">CHASE domain-containing protein</fullName>
    </recommendedName>
</protein>
<keyword evidence="3 5" id="KW-1133">Transmembrane helix</keyword>
<evidence type="ECO:0000256" key="5">
    <source>
        <dbReference type="SAM" id="Phobius"/>
    </source>
</evidence>
<sequence>MYRSALHNRFLATTLALFLIFLIATFFAWRITSAVVEQESKNRFYQEVADLKNRLQTRFNLYILSINGLHGFVDAKGQITRSEWSAYIKKLGIMEKYPGISSLIYIERVSKDSLNSFEKSVRDDTSLNPQGYPDFKVYPESDKEEYFAIKYIEPLEGKEQTLGYDFSSEEKRKKMMEQSRRTGEITSTGKITNIITQKPGFGIFLPFYDAKMIIQNSELERMNNLRGFVYAAFRADEMFKTIIGQNDPFPNLDFEIYENDQLTAETLLYDHDLNHTISDSHLQTTETLDIDSHTWVILICNKGSVSLTQSQHALPWIVLASGLTFSFIFLWLFLYRFKQHLSNH</sequence>
<keyword evidence="4 5" id="KW-0472">Membrane</keyword>
<evidence type="ECO:0000256" key="2">
    <source>
        <dbReference type="ARBA" id="ARBA00022692"/>
    </source>
</evidence>
<dbReference type="PROSITE" id="PS50839">
    <property type="entry name" value="CHASE"/>
    <property type="match status" value="1"/>
</dbReference>
<reference evidence="7 8" key="1">
    <citation type="journal article" date="2016" name="Nat. Commun.">
        <title>Thousands of microbial genomes shed light on interconnected biogeochemical processes in an aquifer system.</title>
        <authorList>
            <person name="Anantharaman K."/>
            <person name="Brown C.T."/>
            <person name="Hug L.A."/>
            <person name="Sharon I."/>
            <person name="Castelle C.J."/>
            <person name="Probst A.J."/>
            <person name="Thomas B.C."/>
            <person name="Singh A."/>
            <person name="Wilkins M.J."/>
            <person name="Karaoz U."/>
            <person name="Brodie E.L."/>
            <person name="Williams K.H."/>
            <person name="Hubbard S.S."/>
            <person name="Banfield J.F."/>
        </authorList>
    </citation>
    <scope>NUCLEOTIDE SEQUENCE [LARGE SCALE GENOMIC DNA]</scope>
</reference>
<evidence type="ECO:0000313" key="7">
    <source>
        <dbReference type="EMBL" id="OGE65594.1"/>
    </source>
</evidence>
<proteinExistence type="predicted"/>